<protein>
    <submittedName>
        <fullName evidence="2">Uncharacterized protein</fullName>
    </submittedName>
</protein>
<reference evidence="2" key="1">
    <citation type="submission" date="2020-09" db="EMBL/GenBank/DDBJ databases">
        <title>Genome-Enabled Discovery of Anthraquinone Biosynthesis in Senna tora.</title>
        <authorList>
            <person name="Kang S.-H."/>
            <person name="Pandey R.P."/>
            <person name="Lee C.-M."/>
            <person name="Sim J.-S."/>
            <person name="Jeong J.-T."/>
            <person name="Choi B.-S."/>
            <person name="Jung M."/>
            <person name="Ginzburg D."/>
            <person name="Zhao K."/>
            <person name="Won S.Y."/>
            <person name="Oh T.-J."/>
            <person name="Yu Y."/>
            <person name="Kim N.-H."/>
            <person name="Lee O.R."/>
            <person name="Lee T.-H."/>
            <person name="Bashyal P."/>
            <person name="Kim T.-S."/>
            <person name="Lee W.-H."/>
            <person name="Kawkins C."/>
            <person name="Kim C.-K."/>
            <person name="Kim J.S."/>
            <person name="Ahn B.O."/>
            <person name="Rhee S.Y."/>
            <person name="Sohng J.K."/>
        </authorList>
    </citation>
    <scope>NUCLEOTIDE SEQUENCE</scope>
    <source>
        <tissue evidence="2">Leaf</tissue>
    </source>
</reference>
<feature type="region of interest" description="Disordered" evidence="1">
    <location>
        <begin position="1"/>
        <end position="30"/>
    </location>
</feature>
<evidence type="ECO:0000313" key="2">
    <source>
        <dbReference type="EMBL" id="KAF7839866.1"/>
    </source>
</evidence>
<organism evidence="2 3">
    <name type="scientific">Senna tora</name>
    <dbReference type="NCBI Taxonomy" id="362788"/>
    <lineage>
        <taxon>Eukaryota</taxon>
        <taxon>Viridiplantae</taxon>
        <taxon>Streptophyta</taxon>
        <taxon>Embryophyta</taxon>
        <taxon>Tracheophyta</taxon>
        <taxon>Spermatophyta</taxon>
        <taxon>Magnoliopsida</taxon>
        <taxon>eudicotyledons</taxon>
        <taxon>Gunneridae</taxon>
        <taxon>Pentapetalae</taxon>
        <taxon>rosids</taxon>
        <taxon>fabids</taxon>
        <taxon>Fabales</taxon>
        <taxon>Fabaceae</taxon>
        <taxon>Caesalpinioideae</taxon>
        <taxon>Cassia clade</taxon>
        <taxon>Senna</taxon>
    </lineage>
</organism>
<keyword evidence="3" id="KW-1185">Reference proteome</keyword>
<comment type="caution">
    <text evidence="2">The sequence shown here is derived from an EMBL/GenBank/DDBJ whole genome shotgun (WGS) entry which is preliminary data.</text>
</comment>
<dbReference type="EMBL" id="JAAIUW010000003">
    <property type="protein sequence ID" value="KAF7839866.1"/>
    <property type="molecule type" value="Genomic_DNA"/>
</dbReference>
<feature type="compositionally biased region" description="Basic residues" evidence="1">
    <location>
        <begin position="13"/>
        <end position="30"/>
    </location>
</feature>
<dbReference type="Proteomes" id="UP000634136">
    <property type="component" value="Unassembled WGS sequence"/>
</dbReference>
<feature type="compositionally biased region" description="Polar residues" evidence="1">
    <location>
        <begin position="1"/>
        <end position="10"/>
    </location>
</feature>
<dbReference type="AlphaFoldDB" id="A0A835CFR0"/>
<name>A0A835CFR0_9FABA</name>
<sequence length="51" mass="6115">MANGAATRSSIFKMKKKMEKEKKVVKKKKRRENREGRLYFVSDLRRICAIR</sequence>
<evidence type="ECO:0000256" key="1">
    <source>
        <dbReference type="SAM" id="MobiDB-lite"/>
    </source>
</evidence>
<accession>A0A835CFR0</accession>
<gene>
    <name evidence="2" type="ORF">G2W53_008348</name>
</gene>
<evidence type="ECO:0000313" key="3">
    <source>
        <dbReference type="Proteomes" id="UP000634136"/>
    </source>
</evidence>
<proteinExistence type="predicted"/>